<comment type="similarity">
    <text evidence="7">Belongs to the TonB-dependent receptor family.</text>
</comment>
<feature type="domain" description="Secretin/TonB short N-terminal" evidence="9">
    <location>
        <begin position="39"/>
        <end position="88"/>
    </location>
</feature>
<dbReference type="Proteomes" id="UP001500101">
    <property type="component" value="Unassembled WGS sequence"/>
</dbReference>
<dbReference type="PANTHER" id="PTHR40980:SF4">
    <property type="entry name" value="TONB-DEPENDENT RECEPTOR-LIKE BETA-BARREL DOMAIN-CONTAINING PROTEIN"/>
    <property type="match status" value="1"/>
</dbReference>
<evidence type="ECO:0000313" key="11">
    <source>
        <dbReference type="EMBL" id="GAA4130967.1"/>
    </source>
</evidence>
<dbReference type="InterPro" id="IPR011662">
    <property type="entry name" value="Secretin/TonB_short_N"/>
</dbReference>
<keyword evidence="6" id="KW-0998">Cell outer membrane</keyword>
<evidence type="ECO:0000259" key="9">
    <source>
        <dbReference type="Pfam" id="PF07660"/>
    </source>
</evidence>
<keyword evidence="5 7" id="KW-0472">Membrane</keyword>
<evidence type="ECO:0000256" key="6">
    <source>
        <dbReference type="ARBA" id="ARBA00023237"/>
    </source>
</evidence>
<comment type="subcellular location">
    <subcellularLocation>
        <location evidence="1 7">Cell outer membrane</location>
    </subcellularLocation>
</comment>
<keyword evidence="2" id="KW-0813">Transport</keyword>
<gene>
    <name evidence="11" type="ORF">GCM10022216_00620</name>
</gene>
<evidence type="ECO:0000313" key="12">
    <source>
        <dbReference type="Proteomes" id="UP001500101"/>
    </source>
</evidence>
<dbReference type="SUPFAM" id="SSF56935">
    <property type="entry name" value="Porins"/>
    <property type="match status" value="1"/>
</dbReference>
<keyword evidence="4" id="KW-0408">Iron</keyword>
<evidence type="ECO:0000259" key="8">
    <source>
        <dbReference type="Pfam" id="PF00593"/>
    </source>
</evidence>
<evidence type="ECO:0008006" key="13">
    <source>
        <dbReference type="Google" id="ProtNLM"/>
    </source>
</evidence>
<evidence type="ECO:0000256" key="5">
    <source>
        <dbReference type="ARBA" id="ARBA00023136"/>
    </source>
</evidence>
<evidence type="ECO:0000256" key="7">
    <source>
        <dbReference type="RuleBase" id="RU003357"/>
    </source>
</evidence>
<dbReference type="InterPro" id="IPR008969">
    <property type="entry name" value="CarboxyPept-like_regulatory"/>
</dbReference>
<dbReference type="Pfam" id="PF00593">
    <property type="entry name" value="TonB_dep_Rec_b-barrel"/>
    <property type="match status" value="1"/>
</dbReference>
<dbReference type="Pfam" id="PF13620">
    <property type="entry name" value="CarboxypepD_reg"/>
    <property type="match status" value="1"/>
</dbReference>
<dbReference type="InterPro" id="IPR000531">
    <property type="entry name" value="Beta-barrel_TonB"/>
</dbReference>
<dbReference type="InterPro" id="IPR036942">
    <property type="entry name" value="Beta-barrel_TonB_sf"/>
</dbReference>
<dbReference type="Pfam" id="PF07715">
    <property type="entry name" value="Plug"/>
    <property type="match status" value="1"/>
</dbReference>
<dbReference type="InterPro" id="IPR012910">
    <property type="entry name" value="Plug_dom"/>
</dbReference>
<accession>A0ABP7Y5A6</accession>
<name>A0ABP7Y5A6_9SPHI</name>
<comment type="caution">
    <text evidence="11">The sequence shown here is derived from an EMBL/GenBank/DDBJ whole genome shotgun (WGS) entry which is preliminary data.</text>
</comment>
<proteinExistence type="inferred from homology"/>
<dbReference type="InterPro" id="IPR037066">
    <property type="entry name" value="Plug_dom_sf"/>
</dbReference>
<feature type="domain" description="TonB-dependent receptor plug" evidence="10">
    <location>
        <begin position="205"/>
        <end position="288"/>
    </location>
</feature>
<dbReference type="Gene3D" id="2.170.130.10">
    <property type="entry name" value="TonB-dependent receptor, plug domain"/>
    <property type="match status" value="1"/>
</dbReference>
<reference evidence="12" key="1">
    <citation type="journal article" date="2019" name="Int. J. Syst. Evol. Microbiol.">
        <title>The Global Catalogue of Microorganisms (GCM) 10K type strain sequencing project: providing services to taxonomists for standard genome sequencing and annotation.</title>
        <authorList>
            <consortium name="The Broad Institute Genomics Platform"/>
            <consortium name="The Broad Institute Genome Sequencing Center for Infectious Disease"/>
            <person name="Wu L."/>
            <person name="Ma J."/>
        </authorList>
    </citation>
    <scope>NUCLEOTIDE SEQUENCE [LARGE SCALE GENOMIC DNA]</scope>
    <source>
        <strain evidence="12">JCM 16704</strain>
    </source>
</reference>
<dbReference type="SUPFAM" id="SSF49464">
    <property type="entry name" value="Carboxypeptidase regulatory domain-like"/>
    <property type="match status" value="1"/>
</dbReference>
<protein>
    <recommendedName>
        <fullName evidence="13">TonB-dependent receptor</fullName>
    </recommendedName>
</protein>
<keyword evidence="3" id="KW-0406">Ion transport</keyword>
<organism evidence="11 12">
    <name type="scientific">Sphingobacterium kyonggiense</name>
    <dbReference type="NCBI Taxonomy" id="714075"/>
    <lineage>
        <taxon>Bacteria</taxon>
        <taxon>Pseudomonadati</taxon>
        <taxon>Bacteroidota</taxon>
        <taxon>Sphingobacteriia</taxon>
        <taxon>Sphingobacteriales</taxon>
        <taxon>Sphingobacteriaceae</taxon>
        <taxon>Sphingobacterium</taxon>
    </lineage>
</organism>
<keyword evidence="7" id="KW-0798">TonB box</keyword>
<sequence length="1038" mass="116687">MVFNNARAQGLQKKVSLTVKSVPITIALRELQSASGLLINYDGNIFSAQTKVSLDVQNHTTETILKQLLASSNVGFKTAGSNTVVLYKLPTPANLGRIIGSVVDGSGEPLVGASVLVQGVGRSAMTDNKGNFNIELKAGTYTIDITYISYESQRITDIKIIDGQSTPLNIAMKASANTISQVIVTSSYKVASISGLLARQKNASEISNGISAEQIAQTPDRNVGESLKRISGVSTINDKFVIVRGIGERYNSATLDGTTLPSTEAQSRSFSFDIIPTAIIDNVVVAKSITPDMNVSFGGGLIQINTKDIPNENFISLGAGTSINGQSIGKDFLSPQRGKYDYLGFDDGRRLFPKDLYIASAISPIEEVVSQSKRFTTDNFTLYKYKTLPSQNYQFTIGRLYNLRGGSVRKFGFVGALNYRNRQDITNIEDTKRGSWYDEFPDKNTGTIYEFNTTWGGLLNLGLQIDQHRFSFRNTLTRVFNSSLTRVIGIDADGDPEGMPDRIRETTIPTFTTLLQNKLTGQHQFHDLKLDWEFARSGTRRDDKDMGILSQSLTSEAINGERLFLYEYSQLVEGRSQPASRHNYSNRETHYSWGASAMYPFIFRNMKSTTKLGYFGLQRNATFRYEIAAMVVDNKTFDQSLRYISIGDRFKPENIGAHGFMYEMDGWDLDNYQGKSQNHSGYLMFDHKYSDKLRLVWGLRADAYKYTEIQNPKSDGSFVTFQLPEEKSIRWMPSANLTYSPINTLNIRLAYGKTVIRPEMLENSQFLRYNPTFEGVFGSSGISSTGITSWDLKGEWFPGLGEILSLGGFYKHFDKPTEIYAQATGTYDWQYTLTNSSLAKVYGLEFDLRKNLGFIYDHFMFRNIAVYGNLTLQKGEVVAYVDIQDQETNEYQRFESKQSRSMYGQSPYLINIGLQYAGDRLGLNFVFNRSGRKTSFVTTTPQETEYEMPRNQLDAQVGYKFFKKNLEMKINAGNILDAVSVFYNNYNSYENNPDAAAGDYINSQRLKDGFSNDFDEGDRVMLRQRFGRTLGATVTYKF</sequence>
<dbReference type="Gene3D" id="2.60.40.1120">
    <property type="entry name" value="Carboxypeptidase-like, regulatory domain"/>
    <property type="match status" value="1"/>
</dbReference>
<evidence type="ECO:0000259" key="10">
    <source>
        <dbReference type="Pfam" id="PF07715"/>
    </source>
</evidence>
<evidence type="ECO:0000256" key="4">
    <source>
        <dbReference type="ARBA" id="ARBA00023004"/>
    </source>
</evidence>
<dbReference type="Gene3D" id="2.40.170.20">
    <property type="entry name" value="TonB-dependent receptor, beta-barrel domain"/>
    <property type="match status" value="1"/>
</dbReference>
<evidence type="ECO:0000256" key="3">
    <source>
        <dbReference type="ARBA" id="ARBA00022496"/>
    </source>
</evidence>
<dbReference type="Pfam" id="PF07660">
    <property type="entry name" value="STN"/>
    <property type="match status" value="1"/>
</dbReference>
<keyword evidence="12" id="KW-1185">Reference proteome</keyword>
<dbReference type="EMBL" id="BAAAZI010000001">
    <property type="protein sequence ID" value="GAA4130967.1"/>
    <property type="molecule type" value="Genomic_DNA"/>
</dbReference>
<dbReference type="PANTHER" id="PTHR40980">
    <property type="entry name" value="PLUG DOMAIN-CONTAINING PROTEIN"/>
    <property type="match status" value="1"/>
</dbReference>
<evidence type="ECO:0000256" key="2">
    <source>
        <dbReference type="ARBA" id="ARBA00022448"/>
    </source>
</evidence>
<evidence type="ECO:0000256" key="1">
    <source>
        <dbReference type="ARBA" id="ARBA00004442"/>
    </source>
</evidence>
<keyword evidence="3" id="KW-0410">Iron transport</keyword>
<feature type="domain" description="TonB-dependent receptor-like beta-barrel" evidence="8">
    <location>
        <begin position="581"/>
        <end position="974"/>
    </location>
</feature>